<keyword evidence="10" id="KW-0862">Zinc</keyword>
<comment type="pathway">
    <text evidence="3">Protein modification; protein ubiquitination.</text>
</comment>
<sequence length="360" mass="38611">LCQFSGCGLVAMGVRAHLLVVLCILVAATSTAQLLPPPPVLPPLGPAPQPKPPLFGRAMTMVITVVAVAVGVLFLLLFLCAYITQCRLVEDHDEPQGGSVAPGGVSRRGKRGLDPAVVATFPIVPYREIKEHKIGSGALECAVCLTEFEDADDLRLLPHCSHAFHPDCIDPWLETRTTCPLCRANLEKPPPPAAAPAPSSPPHAVVAMPVQQDEPKEDSDKDDRKEEAAELEKLRRERRAARLLRSHSTGHSAGQCDCEDHERFTLRLPEQVREEVLSRCCARPAVESLTGGGCAVGERGGSFRDAGGAAATGGDCSRGDRRWQALLARTMPWARARSTRKVRDSSIRDDVVAATTAASP</sequence>
<comment type="catalytic activity">
    <reaction evidence="1">
        <text>S-ubiquitinyl-[E2 ubiquitin-conjugating enzyme]-L-cysteine + [acceptor protein]-L-lysine = [E2 ubiquitin-conjugating enzyme]-L-cysteine + N(6)-ubiquitinyl-[acceptor protein]-L-lysine.</text>
        <dbReference type="EC" id="2.3.2.27"/>
    </reaction>
</comment>
<evidence type="ECO:0000313" key="20">
    <source>
        <dbReference type="Proteomes" id="UP000015105"/>
    </source>
</evidence>
<evidence type="ECO:0000256" key="12">
    <source>
        <dbReference type="ARBA" id="ARBA00023136"/>
    </source>
</evidence>
<evidence type="ECO:0000256" key="9">
    <source>
        <dbReference type="ARBA" id="ARBA00022786"/>
    </source>
</evidence>
<evidence type="ECO:0000256" key="2">
    <source>
        <dbReference type="ARBA" id="ARBA00004167"/>
    </source>
</evidence>
<dbReference type="SUPFAM" id="SSF57850">
    <property type="entry name" value="RING/U-box"/>
    <property type="match status" value="1"/>
</dbReference>
<evidence type="ECO:0000256" key="15">
    <source>
        <dbReference type="SAM" id="MobiDB-lite"/>
    </source>
</evidence>
<dbReference type="CDD" id="cd16454">
    <property type="entry name" value="RING-H2_PA-TM-RING"/>
    <property type="match status" value="1"/>
</dbReference>
<evidence type="ECO:0000256" key="6">
    <source>
        <dbReference type="ARBA" id="ARBA00022692"/>
    </source>
</evidence>
<dbReference type="GO" id="GO:0061630">
    <property type="term" value="F:ubiquitin protein ligase activity"/>
    <property type="evidence" value="ECO:0007669"/>
    <property type="project" value="UniProtKB-EC"/>
</dbReference>
<keyword evidence="6 16" id="KW-0812">Transmembrane</keyword>
<keyword evidence="11 16" id="KW-1133">Transmembrane helix</keyword>
<accession>A0A453DUZ5</accession>
<evidence type="ECO:0000256" key="3">
    <source>
        <dbReference type="ARBA" id="ARBA00004906"/>
    </source>
</evidence>
<evidence type="ECO:0000256" key="11">
    <source>
        <dbReference type="ARBA" id="ARBA00022989"/>
    </source>
</evidence>
<reference evidence="19" key="5">
    <citation type="journal article" date="2021" name="G3 (Bethesda)">
        <title>Aegilops tauschii genome assembly Aet v5.0 features greater sequence contiguity and improved annotation.</title>
        <authorList>
            <person name="Wang L."/>
            <person name="Zhu T."/>
            <person name="Rodriguez J.C."/>
            <person name="Deal K.R."/>
            <person name="Dubcovsky J."/>
            <person name="McGuire P.E."/>
            <person name="Lux T."/>
            <person name="Spannagl M."/>
            <person name="Mayer K.F.X."/>
            <person name="Baldrich P."/>
            <person name="Meyers B.C."/>
            <person name="Huo N."/>
            <person name="Gu Y.Q."/>
            <person name="Zhou H."/>
            <person name="Devos K.M."/>
            <person name="Bennetzen J.L."/>
            <person name="Unver T."/>
            <person name="Budak H."/>
            <person name="Gulick P.J."/>
            <person name="Galiba G."/>
            <person name="Kalapos B."/>
            <person name="Nelson D.R."/>
            <person name="Li P."/>
            <person name="You F.M."/>
            <person name="Luo M.C."/>
            <person name="Dvorak J."/>
        </authorList>
    </citation>
    <scope>NUCLEOTIDE SEQUENCE [LARGE SCALE GENOMIC DNA]</scope>
    <source>
        <strain evidence="19">cv. AL8/78</strain>
    </source>
</reference>
<dbReference type="GO" id="GO:0016020">
    <property type="term" value="C:membrane"/>
    <property type="evidence" value="ECO:0007669"/>
    <property type="project" value="UniProtKB-SubCell"/>
</dbReference>
<feature type="compositionally biased region" description="Basic and acidic residues" evidence="15">
    <location>
        <begin position="218"/>
        <end position="231"/>
    </location>
</feature>
<evidence type="ECO:0000256" key="14">
    <source>
        <dbReference type="PROSITE-ProRule" id="PRU00175"/>
    </source>
</evidence>
<dbReference type="EnsemblPlants" id="AET3Gv20103200.1">
    <property type="protein sequence ID" value="AET3Gv20103200.1"/>
    <property type="gene ID" value="AET3Gv20103200"/>
</dbReference>
<reference evidence="19" key="4">
    <citation type="submission" date="2019-03" db="UniProtKB">
        <authorList>
            <consortium name="EnsemblPlants"/>
        </authorList>
    </citation>
    <scope>IDENTIFICATION</scope>
</reference>
<dbReference type="EC" id="2.3.2.27" evidence="4"/>
<feature type="chain" id="PRO_5019506199" description="RING-type E3 ubiquitin transferase" evidence="17">
    <location>
        <begin position="33"/>
        <end position="360"/>
    </location>
</feature>
<evidence type="ECO:0000256" key="8">
    <source>
        <dbReference type="ARBA" id="ARBA00022771"/>
    </source>
</evidence>
<dbReference type="PANTHER" id="PTHR14155">
    <property type="entry name" value="RING FINGER DOMAIN-CONTAINING"/>
    <property type="match status" value="1"/>
</dbReference>
<evidence type="ECO:0000256" key="10">
    <source>
        <dbReference type="ARBA" id="ARBA00022833"/>
    </source>
</evidence>
<dbReference type="InterPro" id="IPR013083">
    <property type="entry name" value="Znf_RING/FYVE/PHD"/>
</dbReference>
<keyword evidence="8 14" id="KW-0863">Zinc-finger</keyword>
<dbReference type="GO" id="GO:0008270">
    <property type="term" value="F:zinc ion binding"/>
    <property type="evidence" value="ECO:0007669"/>
    <property type="project" value="UniProtKB-KW"/>
</dbReference>
<dbReference type="Proteomes" id="UP000015105">
    <property type="component" value="Chromosome 3D"/>
</dbReference>
<dbReference type="InterPro" id="IPR053238">
    <property type="entry name" value="RING-H2_zinc_finger"/>
</dbReference>
<dbReference type="PANTHER" id="PTHR14155:SF546">
    <property type="entry name" value="OS02G0572200 PROTEIN"/>
    <property type="match status" value="1"/>
</dbReference>
<comment type="similarity">
    <text evidence="13">Belongs to the RING-type zinc finger family. ATL subfamily.</text>
</comment>
<dbReference type="Gramene" id="AET3Gv20103200.1">
    <property type="protein sequence ID" value="AET3Gv20103200.1"/>
    <property type="gene ID" value="AET3Gv20103200"/>
</dbReference>
<evidence type="ECO:0000256" key="4">
    <source>
        <dbReference type="ARBA" id="ARBA00012483"/>
    </source>
</evidence>
<keyword evidence="5" id="KW-0808">Transferase</keyword>
<organism evidence="19 20">
    <name type="scientific">Aegilops tauschii subsp. strangulata</name>
    <name type="common">Goatgrass</name>
    <dbReference type="NCBI Taxonomy" id="200361"/>
    <lineage>
        <taxon>Eukaryota</taxon>
        <taxon>Viridiplantae</taxon>
        <taxon>Streptophyta</taxon>
        <taxon>Embryophyta</taxon>
        <taxon>Tracheophyta</taxon>
        <taxon>Spermatophyta</taxon>
        <taxon>Magnoliopsida</taxon>
        <taxon>Liliopsida</taxon>
        <taxon>Poales</taxon>
        <taxon>Poaceae</taxon>
        <taxon>BOP clade</taxon>
        <taxon>Pooideae</taxon>
        <taxon>Triticodae</taxon>
        <taxon>Triticeae</taxon>
        <taxon>Triticinae</taxon>
        <taxon>Aegilops</taxon>
    </lineage>
</organism>
<dbReference type="FunFam" id="3.30.40.10:FF:000187">
    <property type="entry name" value="E3 ubiquitin-protein ligase ATL6"/>
    <property type="match status" value="1"/>
</dbReference>
<evidence type="ECO:0000256" key="1">
    <source>
        <dbReference type="ARBA" id="ARBA00000900"/>
    </source>
</evidence>
<feature type="region of interest" description="Disordered" evidence="15">
    <location>
        <begin position="210"/>
        <end position="231"/>
    </location>
</feature>
<dbReference type="STRING" id="200361.A0A453DUZ5"/>
<keyword evidence="20" id="KW-1185">Reference proteome</keyword>
<keyword evidence="17" id="KW-0732">Signal</keyword>
<dbReference type="InterPro" id="IPR001841">
    <property type="entry name" value="Znf_RING"/>
</dbReference>
<dbReference type="AlphaFoldDB" id="A0A453DUZ5"/>
<dbReference type="Gene3D" id="3.30.40.10">
    <property type="entry name" value="Zinc/RING finger domain, C3HC4 (zinc finger)"/>
    <property type="match status" value="1"/>
</dbReference>
<evidence type="ECO:0000313" key="19">
    <source>
        <dbReference type="EnsemblPlants" id="AET3Gv20103200.1"/>
    </source>
</evidence>
<protein>
    <recommendedName>
        <fullName evidence="4">RING-type E3 ubiquitin transferase</fullName>
        <ecNumber evidence="4">2.3.2.27</ecNumber>
    </recommendedName>
</protein>
<evidence type="ECO:0000256" key="13">
    <source>
        <dbReference type="ARBA" id="ARBA00024209"/>
    </source>
</evidence>
<keyword evidence="7" id="KW-0479">Metal-binding</keyword>
<evidence type="ECO:0000256" key="7">
    <source>
        <dbReference type="ARBA" id="ARBA00022723"/>
    </source>
</evidence>
<keyword evidence="9" id="KW-0833">Ubl conjugation pathway</keyword>
<keyword evidence="12 16" id="KW-0472">Membrane</keyword>
<name>A0A453DUZ5_AEGTS</name>
<dbReference type="SMART" id="SM00184">
    <property type="entry name" value="RING"/>
    <property type="match status" value="1"/>
</dbReference>
<evidence type="ECO:0000259" key="18">
    <source>
        <dbReference type="PROSITE" id="PS50089"/>
    </source>
</evidence>
<evidence type="ECO:0000256" key="16">
    <source>
        <dbReference type="SAM" id="Phobius"/>
    </source>
</evidence>
<evidence type="ECO:0000256" key="17">
    <source>
        <dbReference type="SAM" id="SignalP"/>
    </source>
</evidence>
<comment type="subcellular location">
    <subcellularLocation>
        <location evidence="2">Membrane</location>
        <topology evidence="2">Single-pass membrane protein</topology>
    </subcellularLocation>
</comment>
<evidence type="ECO:0000256" key="5">
    <source>
        <dbReference type="ARBA" id="ARBA00022679"/>
    </source>
</evidence>
<reference evidence="19" key="3">
    <citation type="journal article" date="2017" name="Nature">
        <title>Genome sequence of the progenitor of the wheat D genome Aegilops tauschii.</title>
        <authorList>
            <person name="Luo M.C."/>
            <person name="Gu Y.Q."/>
            <person name="Puiu D."/>
            <person name="Wang H."/>
            <person name="Twardziok S.O."/>
            <person name="Deal K.R."/>
            <person name="Huo N."/>
            <person name="Zhu T."/>
            <person name="Wang L."/>
            <person name="Wang Y."/>
            <person name="McGuire P.E."/>
            <person name="Liu S."/>
            <person name="Long H."/>
            <person name="Ramasamy R.K."/>
            <person name="Rodriguez J.C."/>
            <person name="Van S.L."/>
            <person name="Yuan L."/>
            <person name="Wang Z."/>
            <person name="Xia Z."/>
            <person name="Xiao L."/>
            <person name="Anderson O.D."/>
            <person name="Ouyang S."/>
            <person name="Liang Y."/>
            <person name="Zimin A.V."/>
            <person name="Pertea G."/>
            <person name="Qi P."/>
            <person name="Bennetzen J.L."/>
            <person name="Dai X."/>
            <person name="Dawson M.W."/>
            <person name="Muller H.G."/>
            <person name="Kugler K."/>
            <person name="Rivarola-Duarte L."/>
            <person name="Spannagl M."/>
            <person name="Mayer K.F.X."/>
            <person name="Lu F.H."/>
            <person name="Bevan M.W."/>
            <person name="Leroy P."/>
            <person name="Li P."/>
            <person name="You F.M."/>
            <person name="Sun Q."/>
            <person name="Liu Z."/>
            <person name="Lyons E."/>
            <person name="Wicker T."/>
            <person name="Salzberg S.L."/>
            <person name="Devos K.M."/>
            <person name="Dvorak J."/>
        </authorList>
    </citation>
    <scope>NUCLEOTIDE SEQUENCE [LARGE SCALE GENOMIC DNA]</scope>
    <source>
        <strain evidence="19">cv. AL8/78</strain>
    </source>
</reference>
<feature type="domain" description="RING-type" evidence="18">
    <location>
        <begin position="141"/>
        <end position="183"/>
    </location>
</feature>
<proteinExistence type="inferred from homology"/>
<dbReference type="PROSITE" id="PS50089">
    <property type="entry name" value="ZF_RING_2"/>
    <property type="match status" value="1"/>
</dbReference>
<feature type="transmembrane region" description="Helical" evidence="16">
    <location>
        <begin position="58"/>
        <end position="83"/>
    </location>
</feature>
<feature type="signal peptide" evidence="17">
    <location>
        <begin position="1"/>
        <end position="32"/>
    </location>
</feature>
<reference evidence="20" key="2">
    <citation type="journal article" date="2017" name="Nat. Plants">
        <title>The Aegilops tauschii genome reveals multiple impacts of transposons.</title>
        <authorList>
            <person name="Zhao G."/>
            <person name="Zou C."/>
            <person name="Li K."/>
            <person name="Wang K."/>
            <person name="Li T."/>
            <person name="Gao L."/>
            <person name="Zhang X."/>
            <person name="Wang H."/>
            <person name="Yang Z."/>
            <person name="Liu X."/>
            <person name="Jiang W."/>
            <person name="Mao L."/>
            <person name="Kong X."/>
            <person name="Jiao Y."/>
            <person name="Jia J."/>
        </authorList>
    </citation>
    <scope>NUCLEOTIDE SEQUENCE [LARGE SCALE GENOMIC DNA]</scope>
    <source>
        <strain evidence="20">cv. AL8/78</strain>
    </source>
</reference>
<dbReference type="Pfam" id="PF13639">
    <property type="entry name" value="zf-RING_2"/>
    <property type="match status" value="1"/>
</dbReference>
<reference evidence="20" key="1">
    <citation type="journal article" date="2014" name="Science">
        <title>Ancient hybridizations among the ancestral genomes of bread wheat.</title>
        <authorList>
            <consortium name="International Wheat Genome Sequencing Consortium,"/>
            <person name="Marcussen T."/>
            <person name="Sandve S.R."/>
            <person name="Heier L."/>
            <person name="Spannagl M."/>
            <person name="Pfeifer M."/>
            <person name="Jakobsen K.S."/>
            <person name="Wulff B.B."/>
            <person name="Steuernagel B."/>
            <person name="Mayer K.F."/>
            <person name="Olsen O.A."/>
        </authorList>
    </citation>
    <scope>NUCLEOTIDE SEQUENCE [LARGE SCALE GENOMIC DNA]</scope>
    <source>
        <strain evidence="20">cv. AL8/78</strain>
    </source>
</reference>